<name>A0A0J1IJ17_NIACI</name>
<organism evidence="2 3">
    <name type="scientific">Niallia circulans</name>
    <name type="common">Bacillus circulans</name>
    <dbReference type="NCBI Taxonomy" id="1397"/>
    <lineage>
        <taxon>Bacteria</taxon>
        <taxon>Bacillati</taxon>
        <taxon>Bacillota</taxon>
        <taxon>Bacilli</taxon>
        <taxon>Bacillales</taxon>
        <taxon>Bacillaceae</taxon>
        <taxon>Niallia</taxon>
    </lineage>
</organism>
<protein>
    <recommendedName>
        <fullName evidence="1">Carboxymuconolactone decarboxylase-like domain-containing protein</fullName>
    </recommendedName>
</protein>
<dbReference type="AlphaFoldDB" id="A0A0J1IJ17"/>
<dbReference type="EMBL" id="LDPH01000012">
    <property type="protein sequence ID" value="KLV25946.1"/>
    <property type="molecule type" value="Genomic_DNA"/>
</dbReference>
<feature type="domain" description="Carboxymuconolactone decarboxylase-like" evidence="1">
    <location>
        <begin position="35"/>
        <end position="118"/>
    </location>
</feature>
<dbReference type="InterPro" id="IPR003779">
    <property type="entry name" value="CMD-like"/>
</dbReference>
<keyword evidence="3" id="KW-1185">Reference proteome</keyword>
<dbReference type="Pfam" id="PF02627">
    <property type="entry name" value="CMD"/>
    <property type="match status" value="1"/>
</dbReference>
<dbReference type="Gene3D" id="1.20.1290.10">
    <property type="entry name" value="AhpD-like"/>
    <property type="match status" value="1"/>
</dbReference>
<dbReference type="PANTHER" id="PTHR33570:SF9">
    <property type="entry name" value="BLL4600 PROTEIN"/>
    <property type="match status" value="1"/>
</dbReference>
<dbReference type="Proteomes" id="UP000036045">
    <property type="component" value="Unassembled WGS sequence"/>
</dbReference>
<dbReference type="PANTHER" id="PTHR33570">
    <property type="entry name" value="4-CARBOXYMUCONOLACTONE DECARBOXYLASE FAMILY PROTEIN"/>
    <property type="match status" value="1"/>
</dbReference>
<evidence type="ECO:0000313" key="3">
    <source>
        <dbReference type="Proteomes" id="UP000036045"/>
    </source>
</evidence>
<dbReference type="PATRIC" id="fig|1397.4.peg.834"/>
<reference evidence="2 3" key="1">
    <citation type="submission" date="2015-05" db="EMBL/GenBank/DDBJ databases">
        <title>Whole genome sequence and identification of bacterial endophytes from Costus igneus.</title>
        <authorList>
            <person name="Lee Y.P."/>
            <person name="Gan H.M."/>
            <person name="Eng W."/>
            <person name="Wheatley M.S."/>
            <person name="Caraballo A."/>
            <person name="Polter S."/>
            <person name="Savka M.A."/>
            <person name="Hudson A.O."/>
        </authorList>
    </citation>
    <scope>NUCLEOTIDE SEQUENCE [LARGE SCALE GENOMIC DNA]</scope>
    <source>
        <strain evidence="2 3">RIT379</strain>
    </source>
</reference>
<accession>A0A0J1IJ17</accession>
<sequence length="123" mass="13895">MVTNWNAATTIIKENHLSKKEIKSNIRNTLGDLAPAFVDYTESVLFGDLWKRKNLSMRDRSLITLSSLITAGNIEQLPFHINLAMENKIKEDEIIELITHLAFYTGWPKSTSALDAAKKVFSS</sequence>
<dbReference type="SUPFAM" id="SSF69118">
    <property type="entry name" value="AhpD-like"/>
    <property type="match status" value="1"/>
</dbReference>
<dbReference type="GO" id="GO:0051920">
    <property type="term" value="F:peroxiredoxin activity"/>
    <property type="evidence" value="ECO:0007669"/>
    <property type="project" value="InterPro"/>
</dbReference>
<evidence type="ECO:0000313" key="2">
    <source>
        <dbReference type="EMBL" id="KLV25946.1"/>
    </source>
</evidence>
<dbReference type="InterPro" id="IPR052512">
    <property type="entry name" value="4CMD/NDH-1_regulator"/>
</dbReference>
<comment type="caution">
    <text evidence="2">The sequence shown here is derived from an EMBL/GenBank/DDBJ whole genome shotgun (WGS) entry which is preliminary data.</text>
</comment>
<gene>
    <name evidence="2" type="ORF">ABW02_13505</name>
</gene>
<proteinExistence type="predicted"/>
<dbReference type="InterPro" id="IPR029032">
    <property type="entry name" value="AhpD-like"/>
</dbReference>
<evidence type="ECO:0000259" key="1">
    <source>
        <dbReference type="Pfam" id="PF02627"/>
    </source>
</evidence>